<dbReference type="InterPro" id="IPR003718">
    <property type="entry name" value="OsmC/Ohr_fam"/>
</dbReference>
<name>A0AAX4HTX2_9BACT</name>
<dbReference type="KEGG" id="psti:SOO65_08715"/>
<dbReference type="AlphaFoldDB" id="A0AAX4HTX2"/>
<evidence type="ECO:0000313" key="1">
    <source>
        <dbReference type="EMBL" id="WPU66829.1"/>
    </source>
</evidence>
<dbReference type="EMBL" id="CP139487">
    <property type="protein sequence ID" value="WPU66829.1"/>
    <property type="molecule type" value="Genomic_DNA"/>
</dbReference>
<keyword evidence="2" id="KW-1185">Reference proteome</keyword>
<dbReference type="SUPFAM" id="SSF82784">
    <property type="entry name" value="OsmC-like"/>
    <property type="match status" value="1"/>
</dbReference>
<dbReference type="Gene3D" id="3.30.300.20">
    <property type="match status" value="1"/>
</dbReference>
<evidence type="ECO:0000313" key="2">
    <source>
        <dbReference type="Proteomes" id="UP001324634"/>
    </source>
</evidence>
<dbReference type="PANTHER" id="PTHR34352">
    <property type="entry name" value="PROTEIN YHFA"/>
    <property type="match status" value="1"/>
</dbReference>
<dbReference type="RefSeq" id="WP_321399427.1">
    <property type="nucleotide sequence ID" value="NZ_CP139487.1"/>
</dbReference>
<dbReference type="Proteomes" id="UP001324634">
    <property type="component" value="Chromosome"/>
</dbReference>
<protein>
    <submittedName>
        <fullName evidence="1">OsmC family protein</fullName>
    </submittedName>
</protein>
<dbReference type="InterPro" id="IPR036102">
    <property type="entry name" value="OsmC/Ohrsf"/>
</dbReference>
<organism evidence="1 2">
    <name type="scientific">Peredibacter starrii</name>
    <dbReference type="NCBI Taxonomy" id="28202"/>
    <lineage>
        <taxon>Bacteria</taxon>
        <taxon>Pseudomonadati</taxon>
        <taxon>Bdellovibrionota</taxon>
        <taxon>Bacteriovoracia</taxon>
        <taxon>Bacteriovoracales</taxon>
        <taxon>Bacteriovoracaceae</taxon>
        <taxon>Peredibacter</taxon>
    </lineage>
</organism>
<dbReference type="PANTHER" id="PTHR34352:SF1">
    <property type="entry name" value="PROTEIN YHFA"/>
    <property type="match status" value="1"/>
</dbReference>
<dbReference type="Pfam" id="PF02566">
    <property type="entry name" value="OsmC"/>
    <property type="match status" value="1"/>
</dbReference>
<proteinExistence type="predicted"/>
<accession>A0AAX4HTX2</accession>
<reference evidence="1 2" key="1">
    <citation type="submission" date="2023-11" db="EMBL/GenBank/DDBJ databases">
        <title>Peredibacter starrii A3.12.</title>
        <authorList>
            <person name="Mitchell R.J."/>
        </authorList>
    </citation>
    <scope>NUCLEOTIDE SEQUENCE [LARGE SCALE GENOMIC DNA]</scope>
    <source>
        <strain evidence="1 2">A3.12</strain>
    </source>
</reference>
<gene>
    <name evidence="1" type="ORF">SOO65_08715</name>
</gene>
<sequence length="150" mass="16598">MEFKTSWKENMLFKAKVGNHLISMDASEPLGEDKGATPKELFAASLSGCTGMDIVGLLHKYKQNIKKFEIETKVKSTNDGYPIVFSFIDLVYHIEGEVEEALALQAIRLAQTKYCGISAMMARSASIHWRLFLNGKEAGTGDIGEYLSGE</sequence>
<dbReference type="InterPro" id="IPR015946">
    <property type="entry name" value="KH_dom-like_a/b"/>
</dbReference>